<comment type="similarity">
    <text evidence="2">Belongs to the FAM187 family.</text>
</comment>
<evidence type="ECO:0000256" key="4">
    <source>
        <dbReference type="ARBA" id="ARBA00022729"/>
    </source>
</evidence>
<sequence length="616" mass="68750">MRGGPPASLCSLIALLFLCRTVAVEANAAEEVRKCLMNQDEMLKQEDRRQLRAKAEVVLQGADIKLDCFSTCLTEEELLDVGDAIKPSDNFPARKIASGIGVRRPNNKQWNFMWQSLLIFKNGTEKEKTTWKNVVDTTKKREQTAIDAMKSARIRRRFFFGDFFELEVHKATPRDTGWYRCTNTENVNNPLRNLYFIDVTSRLSITSMYFDNAESMEKFEKSLETPVFPRERMQIIWKTMRTTECNRCDYKGSDGQIQKGHGEIHKELVCHLRITDETAIEESSLAYMQLFGEIPCGSSMVPLSLRPAMRNLKAHVYELTRNCSMKCSKDGPKLRKIMGLDEHGETVEVDDLFPGEFEVHEHLPLLRRSVIRRVALVTVNSKFIGDCGIGKEAVYWTKNGELLTTKSHGIVSADRKLIIRAGGVLYIEGIIDDDEGSYACYTREGVLLATFHVILKDGKMSAELTDLLKIVLRVSASVLLFIVVVSVVQQTTLHAQWFEHHNAKQYYKKKGVEKEKKRTLLRGTGVPQPEGGVSQPKSSGNTQLGPTPPASSKDESTLVSTVEKSSAGVSTVEKSSAGVSTVEKSSALVSTVEKSSAGVSTVEKSSAKTETKSEGP</sequence>
<reference evidence="12" key="1">
    <citation type="submission" date="2016-11" db="UniProtKB">
        <authorList>
            <consortium name="WormBaseParasite"/>
        </authorList>
    </citation>
    <scope>IDENTIFICATION</scope>
</reference>
<feature type="compositionally biased region" description="Polar residues" evidence="8">
    <location>
        <begin position="535"/>
        <end position="545"/>
    </location>
</feature>
<feature type="region of interest" description="Disordered" evidence="8">
    <location>
        <begin position="518"/>
        <end position="616"/>
    </location>
</feature>
<dbReference type="PROSITE" id="PS50835">
    <property type="entry name" value="IG_LIKE"/>
    <property type="match status" value="1"/>
</dbReference>
<keyword evidence="5" id="KW-1133">Transmembrane helix</keyword>
<evidence type="ECO:0000259" key="10">
    <source>
        <dbReference type="PROSITE" id="PS50835"/>
    </source>
</evidence>
<evidence type="ECO:0000256" key="6">
    <source>
        <dbReference type="ARBA" id="ARBA00023136"/>
    </source>
</evidence>
<dbReference type="GO" id="GO:0016020">
    <property type="term" value="C:membrane"/>
    <property type="evidence" value="ECO:0007669"/>
    <property type="project" value="UniProtKB-SubCell"/>
</dbReference>
<dbReference type="InterPro" id="IPR036179">
    <property type="entry name" value="Ig-like_dom_sf"/>
</dbReference>
<dbReference type="SUPFAM" id="SSF48726">
    <property type="entry name" value="Immunoglobulin"/>
    <property type="match status" value="1"/>
</dbReference>
<keyword evidence="6" id="KW-0472">Membrane</keyword>
<dbReference type="InterPro" id="IPR039311">
    <property type="entry name" value="FAM187A/B"/>
</dbReference>
<evidence type="ECO:0000256" key="7">
    <source>
        <dbReference type="ARBA" id="ARBA00023180"/>
    </source>
</evidence>
<keyword evidence="3" id="KW-0812">Transmembrane</keyword>
<accession>A0A1I7ZRV6</accession>
<evidence type="ECO:0000256" key="8">
    <source>
        <dbReference type="SAM" id="MobiDB-lite"/>
    </source>
</evidence>
<keyword evidence="11" id="KW-1185">Reference proteome</keyword>
<dbReference type="Proteomes" id="UP000095287">
    <property type="component" value="Unplaced"/>
</dbReference>
<feature type="chain" id="PRO_5009313809" evidence="9">
    <location>
        <begin position="24"/>
        <end position="616"/>
    </location>
</feature>
<keyword evidence="7" id="KW-0325">Glycoprotein</keyword>
<name>A0A1I7ZRV6_9BILA</name>
<dbReference type="InterPro" id="IPR007110">
    <property type="entry name" value="Ig-like_dom"/>
</dbReference>
<evidence type="ECO:0000313" key="12">
    <source>
        <dbReference type="WBParaSite" id="L893_g29176.t1"/>
    </source>
</evidence>
<protein>
    <submittedName>
        <fullName evidence="12">Ig-like domain-containing protein</fullName>
    </submittedName>
</protein>
<evidence type="ECO:0000256" key="1">
    <source>
        <dbReference type="ARBA" id="ARBA00004479"/>
    </source>
</evidence>
<feature type="signal peptide" evidence="9">
    <location>
        <begin position="1"/>
        <end position="23"/>
    </location>
</feature>
<evidence type="ECO:0000256" key="3">
    <source>
        <dbReference type="ARBA" id="ARBA00022692"/>
    </source>
</evidence>
<feature type="compositionally biased region" description="Polar residues" evidence="8">
    <location>
        <begin position="557"/>
        <end position="604"/>
    </location>
</feature>
<dbReference type="PANTHER" id="PTHR32178">
    <property type="entry name" value="FAM187"/>
    <property type="match status" value="1"/>
</dbReference>
<feature type="compositionally biased region" description="Basic and acidic residues" evidence="8">
    <location>
        <begin position="605"/>
        <end position="616"/>
    </location>
</feature>
<dbReference type="AlphaFoldDB" id="A0A1I7ZRV6"/>
<evidence type="ECO:0000313" key="11">
    <source>
        <dbReference type="Proteomes" id="UP000095287"/>
    </source>
</evidence>
<proteinExistence type="inferred from homology"/>
<comment type="subcellular location">
    <subcellularLocation>
        <location evidence="1">Membrane</location>
        <topology evidence="1">Single-pass type I membrane protein</topology>
    </subcellularLocation>
</comment>
<evidence type="ECO:0000256" key="5">
    <source>
        <dbReference type="ARBA" id="ARBA00022989"/>
    </source>
</evidence>
<evidence type="ECO:0000256" key="2">
    <source>
        <dbReference type="ARBA" id="ARBA00008727"/>
    </source>
</evidence>
<organism evidence="11 12">
    <name type="scientific">Steinernema glaseri</name>
    <dbReference type="NCBI Taxonomy" id="37863"/>
    <lineage>
        <taxon>Eukaryota</taxon>
        <taxon>Metazoa</taxon>
        <taxon>Ecdysozoa</taxon>
        <taxon>Nematoda</taxon>
        <taxon>Chromadorea</taxon>
        <taxon>Rhabditida</taxon>
        <taxon>Tylenchina</taxon>
        <taxon>Panagrolaimomorpha</taxon>
        <taxon>Strongyloidoidea</taxon>
        <taxon>Steinernematidae</taxon>
        <taxon>Steinernema</taxon>
    </lineage>
</organism>
<feature type="domain" description="Ig-like" evidence="10">
    <location>
        <begin position="394"/>
        <end position="440"/>
    </location>
</feature>
<dbReference type="WBParaSite" id="L893_g29176.t1">
    <property type="protein sequence ID" value="L893_g29176.t1"/>
    <property type="gene ID" value="L893_g29176"/>
</dbReference>
<evidence type="ECO:0000256" key="9">
    <source>
        <dbReference type="SAM" id="SignalP"/>
    </source>
</evidence>
<keyword evidence="4 9" id="KW-0732">Signal</keyword>
<dbReference type="PANTHER" id="PTHR32178:SF6">
    <property type="entry name" value="IG-LIKE DOMAIN-CONTAINING PROTEIN"/>
    <property type="match status" value="1"/>
</dbReference>